<evidence type="ECO:0000313" key="5">
    <source>
        <dbReference type="Proteomes" id="UP000236721"/>
    </source>
</evidence>
<feature type="active site" description="Proton acceptor" evidence="2">
    <location>
        <position position="44"/>
    </location>
</feature>
<dbReference type="InterPro" id="IPR044149">
    <property type="entry name" value="Nitrilases_CHs"/>
</dbReference>
<dbReference type="PROSITE" id="PS50263">
    <property type="entry name" value="CN_HYDROLASE"/>
    <property type="match status" value="1"/>
</dbReference>
<keyword evidence="5" id="KW-1185">Reference proteome</keyword>
<dbReference type="EMBL" id="FNVG01000002">
    <property type="protein sequence ID" value="SEF60908.1"/>
    <property type="molecule type" value="Genomic_DNA"/>
</dbReference>
<comment type="similarity">
    <text evidence="1">Belongs to the carbon-nitrogen hydrolase superfamily. Nitrilase family.</text>
</comment>
<evidence type="ECO:0000259" key="3">
    <source>
        <dbReference type="PROSITE" id="PS50263"/>
    </source>
</evidence>
<gene>
    <name evidence="4" type="ORF">SAMN04488244_102219</name>
</gene>
<evidence type="ECO:0000313" key="4">
    <source>
        <dbReference type="EMBL" id="SEF60908.1"/>
    </source>
</evidence>
<proteinExistence type="inferred from homology"/>
<dbReference type="Proteomes" id="UP000236721">
    <property type="component" value="Unassembled WGS sequence"/>
</dbReference>
<dbReference type="GO" id="GO:0000257">
    <property type="term" value="F:nitrilase activity"/>
    <property type="evidence" value="ECO:0007669"/>
    <property type="project" value="UniProtKB-ARBA"/>
</dbReference>
<dbReference type="Gene3D" id="3.60.110.10">
    <property type="entry name" value="Carbon-nitrogen hydrolase"/>
    <property type="match status" value="1"/>
</dbReference>
<evidence type="ECO:0000256" key="1">
    <source>
        <dbReference type="ARBA" id="ARBA00008129"/>
    </source>
</evidence>
<feature type="domain" description="CN hydrolase" evidence="3">
    <location>
        <begin position="4"/>
        <end position="275"/>
    </location>
</feature>
<dbReference type="PROSITE" id="PS00920">
    <property type="entry name" value="NITRIL_CHT_1"/>
    <property type="match status" value="1"/>
</dbReference>
<accession>A0A1H5TFB9</accession>
<dbReference type="InterPro" id="IPR003010">
    <property type="entry name" value="C-N_Hydrolase"/>
</dbReference>
<dbReference type="InterPro" id="IPR000132">
    <property type="entry name" value="Nitrilase/CN_hydratase_CS"/>
</dbReference>
<reference evidence="5" key="1">
    <citation type="submission" date="2016-10" db="EMBL/GenBank/DDBJ databases">
        <authorList>
            <person name="Varghese N."/>
            <person name="Submissions S."/>
        </authorList>
    </citation>
    <scope>NUCLEOTIDE SEQUENCE [LARGE SCALE GENOMIC DNA]</scope>
    <source>
        <strain evidence="5">CGMCC 1.7062</strain>
    </source>
</reference>
<dbReference type="InterPro" id="IPR036526">
    <property type="entry name" value="C-N_Hydrolase_sf"/>
</dbReference>
<name>A0A1H5TFB9_9VIBR</name>
<dbReference type="RefSeq" id="WP_244183005.1">
    <property type="nucleotide sequence ID" value="NZ_FNVG01000002.1"/>
</dbReference>
<dbReference type="CDD" id="cd07564">
    <property type="entry name" value="nitrilases_CHs"/>
    <property type="match status" value="1"/>
</dbReference>
<evidence type="ECO:0000256" key="2">
    <source>
        <dbReference type="PROSITE-ProRule" id="PRU10139"/>
    </source>
</evidence>
<dbReference type="AlphaFoldDB" id="A0A1H5TFB9"/>
<protein>
    <submittedName>
        <fullName evidence="4">Nitrilase</fullName>
    </submittedName>
</protein>
<dbReference type="PANTHER" id="PTHR46044:SF1">
    <property type="entry name" value="CN HYDROLASE DOMAIN-CONTAINING PROTEIN"/>
    <property type="match status" value="1"/>
</dbReference>
<dbReference type="PANTHER" id="PTHR46044">
    <property type="entry name" value="NITRILASE"/>
    <property type="match status" value="1"/>
</dbReference>
<sequence length="315" mass="34934">MMDVSIAIAQRPPVLLDLQSSIERAVSTINEAADHGAKLILFPEAFLPGYPTWIWRLKPGGDLGLSNTIHAKLRNNSVDIANGDLNEICEAAKRNNIVVAMGMNELDSEFSGSTIYNTVVIIDSDGEILNRHRKLMPTNPERMVWGFGDARGLNVVETAVGRIGCLICWENYMPLARYSLYAQDIDIYLAPTWDCGDTWLASMRHIAKEGGCWVLSTATAIEGKDVPQDFPERDRLFNEEEWINPGGAVVIKPSGAIADGPLNNQKEILYSTINVEASRESRKSLDVAGHYHRPDVFHLEVDRRAAPPVSFTDDE</sequence>
<dbReference type="SUPFAM" id="SSF56317">
    <property type="entry name" value="Carbon-nitrogen hydrolase"/>
    <property type="match status" value="1"/>
</dbReference>
<organism evidence="4 5">
    <name type="scientific">Vibrio hangzhouensis</name>
    <dbReference type="NCBI Taxonomy" id="462991"/>
    <lineage>
        <taxon>Bacteria</taxon>
        <taxon>Pseudomonadati</taxon>
        <taxon>Pseudomonadota</taxon>
        <taxon>Gammaproteobacteria</taxon>
        <taxon>Vibrionales</taxon>
        <taxon>Vibrionaceae</taxon>
        <taxon>Vibrio</taxon>
    </lineage>
</organism>
<dbReference type="Pfam" id="PF00795">
    <property type="entry name" value="CN_hydrolase"/>
    <property type="match status" value="1"/>
</dbReference>